<dbReference type="Gene3D" id="3.50.50.60">
    <property type="entry name" value="FAD/NAD(P)-binding domain"/>
    <property type="match status" value="1"/>
</dbReference>
<dbReference type="NCBIfam" id="NF008726">
    <property type="entry name" value="PRK11728.1"/>
    <property type="match status" value="1"/>
</dbReference>
<dbReference type="GO" id="GO:0047545">
    <property type="term" value="F:(S)-2-hydroxyglutarate dehydrogenase activity"/>
    <property type="evidence" value="ECO:0007669"/>
    <property type="project" value="TreeGrafter"/>
</dbReference>
<sequence length="394" mass="43353">MYDYIIIGGGIVGLAAAYALLEEEPGAGVVVLEKESHLASHQTGRNSGVIHSGIYYRPGSLKAFLTEKGRKSLAAFCDQHGVDYTICGKIIAARDEDELLQLRKLYERGRQNGLQPRYLSLEELAEREPYVSARHALLVPETGIVDYGEVAQALAAEIRRRGGDILIGQQAEQIQEAEQSVSVTTPDQTFTGRKLINCGGLQSDKIARMAGYHTDIRIVPFRGEYYTLAPEAEHKVSWLIYPVPDPAFPFLGVHFTRMSRGGVEAGPNAVLSFEREGYEKMAVKPADAWEHLRSPGLMKLASRYWKEGAREYVRSFSRQAFTAELQQLIPSLSADELVPGESGIRAQALQEDGTLMDDFFFITGSRSLHVLNAPSPAATASLEIGKTIARKVKG</sequence>
<organism evidence="7 8">
    <name type="scientific">Marinococcus luteus</name>
    <dbReference type="NCBI Taxonomy" id="1122204"/>
    <lineage>
        <taxon>Bacteria</taxon>
        <taxon>Bacillati</taxon>
        <taxon>Bacillota</taxon>
        <taxon>Bacilli</taxon>
        <taxon>Bacillales</taxon>
        <taxon>Bacillaceae</taxon>
        <taxon>Marinococcus</taxon>
    </lineage>
</organism>
<evidence type="ECO:0000313" key="7">
    <source>
        <dbReference type="EMBL" id="SDW44537.1"/>
    </source>
</evidence>
<dbReference type="GO" id="GO:0005737">
    <property type="term" value="C:cytoplasm"/>
    <property type="evidence" value="ECO:0007669"/>
    <property type="project" value="TreeGrafter"/>
</dbReference>
<dbReference type="RefSeq" id="WP_091613060.1">
    <property type="nucleotide sequence ID" value="NZ_FNNC01000002.1"/>
</dbReference>
<dbReference type="InterPro" id="IPR006076">
    <property type="entry name" value="FAD-dep_OxRdtase"/>
</dbReference>
<evidence type="ECO:0000256" key="5">
    <source>
        <dbReference type="ARBA" id="ARBA00037941"/>
    </source>
</evidence>
<evidence type="ECO:0000313" key="8">
    <source>
        <dbReference type="Proteomes" id="UP000199488"/>
    </source>
</evidence>
<dbReference type="STRING" id="1122204.SAMN05421781_1457"/>
<dbReference type="OrthoDB" id="9801699at2"/>
<dbReference type="PANTHER" id="PTHR43104:SF2">
    <property type="entry name" value="L-2-HYDROXYGLUTARATE DEHYDROGENASE, MITOCHONDRIAL"/>
    <property type="match status" value="1"/>
</dbReference>
<reference evidence="7 8" key="1">
    <citation type="submission" date="2016-10" db="EMBL/GenBank/DDBJ databases">
        <authorList>
            <person name="de Groot N.N."/>
        </authorList>
    </citation>
    <scope>NUCLEOTIDE SEQUENCE [LARGE SCALE GENOMIC DNA]</scope>
    <source>
        <strain evidence="7 8">DSM 23126</strain>
    </source>
</reference>
<evidence type="ECO:0000256" key="3">
    <source>
        <dbReference type="ARBA" id="ARBA00022827"/>
    </source>
</evidence>
<evidence type="ECO:0000256" key="4">
    <source>
        <dbReference type="ARBA" id="ARBA00023002"/>
    </source>
</evidence>
<keyword evidence="2" id="KW-0285">Flavoprotein</keyword>
<evidence type="ECO:0000259" key="6">
    <source>
        <dbReference type="Pfam" id="PF01266"/>
    </source>
</evidence>
<protein>
    <submittedName>
        <fullName evidence="7">L-2-hydroxyglutarate oxidase</fullName>
    </submittedName>
</protein>
<keyword evidence="3" id="KW-0274">FAD</keyword>
<dbReference type="Pfam" id="PF01266">
    <property type="entry name" value="DAO"/>
    <property type="match status" value="1"/>
</dbReference>
<accession>A0A1H2TL76</accession>
<dbReference type="EMBL" id="FNNC01000002">
    <property type="protein sequence ID" value="SDW44537.1"/>
    <property type="molecule type" value="Genomic_DNA"/>
</dbReference>
<comment type="cofactor">
    <cofactor evidence="1">
        <name>FAD</name>
        <dbReference type="ChEBI" id="CHEBI:57692"/>
    </cofactor>
</comment>
<feature type="domain" description="FAD dependent oxidoreductase" evidence="6">
    <location>
        <begin position="3"/>
        <end position="390"/>
    </location>
</feature>
<gene>
    <name evidence="7" type="ORF">SAMN05421781_1457</name>
</gene>
<name>A0A1H2TL76_9BACI</name>
<evidence type="ECO:0000256" key="2">
    <source>
        <dbReference type="ARBA" id="ARBA00022630"/>
    </source>
</evidence>
<comment type="similarity">
    <text evidence="5">Belongs to the L2HGDH family.</text>
</comment>
<dbReference type="Proteomes" id="UP000199488">
    <property type="component" value="Unassembled WGS sequence"/>
</dbReference>
<keyword evidence="8" id="KW-1185">Reference proteome</keyword>
<dbReference type="Gene3D" id="3.30.9.10">
    <property type="entry name" value="D-Amino Acid Oxidase, subunit A, domain 2"/>
    <property type="match status" value="1"/>
</dbReference>
<evidence type="ECO:0000256" key="1">
    <source>
        <dbReference type="ARBA" id="ARBA00001974"/>
    </source>
</evidence>
<proteinExistence type="inferred from homology"/>
<dbReference type="SUPFAM" id="SSF51905">
    <property type="entry name" value="FAD/NAD(P)-binding domain"/>
    <property type="match status" value="1"/>
</dbReference>
<dbReference type="PANTHER" id="PTHR43104">
    <property type="entry name" value="L-2-HYDROXYGLUTARATE DEHYDROGENASE, MITOCHONDRIAL"/>
    <property type="match status" value="1"/>
</dbReference>
<dbReference type="AlphaFoldDB" id="A0A1H2TL76"/>
<dbReference type="InterPro" id="IPR036188">
    <property type="entry name" value="FAD/NAD-bd_sf"/>
</dbReference>
<keyword evidence="4" id="KW-0560">Oxidoreductase</keyword>